<comment type="caution">
    <text evidence="2">The sequence shown here is derived from an EMBL/GenBank/DDBJ whole genome shotgun (WGS) entry which is preliminary data.</text>
</comment>
<organism evidence="2 3">
    <name type="scientific">Rhizopus delemar</name>
    <dbReference type="NCBI Taxonomy" id="936053"/>
    <lineage>
        <taxon>Eukaryota</taxon>
        <taxon>Fungi</taxon>
        <taxon>Fungi incertae sedis</taxon>
        <taxon>Mucoromycota</taxon>
        <taxon>Mucoromycotina</taxon>
        <taxon>Mucoromycetes</taxon>
        <taxon>Mucorales</taxon>
        <taxon>Mucorineae</taxon>
        <taxon>Rhizopodaceae</taxon>
        <taxon>Rhizopus</taxon>
    </lineage>
</organism>
<dbReference type="AlphaFoldDB" id="A0A9P6YWP2"/>
<gene>
    <name evidence="2" type="ORF">G6F50_010107</name>
</gene>
<reference evidence="2 3" key="1">
    <citation type="journal article" date="2020" name="Microb. Genom.">
        <title>Genetic diversity of clinical and environmental Mucorales isolates obtained from an investigation of mucormycosis cases among solid organ transplant recipients.</title>
        <authorList>
            <person name="Nguyen M.H."/>
            <person name="Kaul D."/>
            <person name="Muto C."/>
            <person name="Cheng S.J."/>
            <person name="Richter R.A."/>
            <person name="Bruno V.M."/>
            <person name="Liu G."/>
            <person name="Beyhan S."/>
            <person name="Sundermann A.J."/>
            <person name="Mounaud S."/>
            <person name="Pasculle A.W."/>
            <person name="Nierman W.C."/>
            <person name="Driscoll E."/>
            <person name="Cumbie R."/>
            <person name="Clancy C.J."/>
            <person name="Dupont C.L."/>
        </authorList>
    </citation>
    <scope>NUCLEOTIDE SEQUENCE [LARGE SCALE GENOMIC DNA]</scope>
    <source>
        <strain evidence="2 3">GL24</strain>
    </source>
</reference>
<feature type="region of interest" description="Disordered" evidence="1">
    <location>
        <begin position="1"/>
        <end position="44"/>
    </location>
</feature>
<dbReference type="Proteomes" id="UP000740926">
    <property type="component" value="Unassembled WGS sequence"/>
</dbReference>
<feature type="compositionally biased region" description="Polar residues" evidence="1">
    <location>
        <begin position="16"/>
        <end position="25"/>
    </location>
</feature>
<feature type="region of interest" description="Disordered" evidence="1">
    <location>
        <begin position="90"/>
        <end position="114"/>
    </location>
</feature>
<keyword evidence="3" id="KW-1185">Reference proteome</keyword>
<dbReference type="EMBL" id="JAANIU010002135">
    <property type="protein sequence ID" value="KAG1565401.1"/>
    <property type="molecule type" value="Genomic_DNA"/>
</dbReference>
<proteinExistence type="predicted"/>
<evidence type="ECO:0000256" key="1">
    <source>
        <dbReference type="SAM" id="MobiDB-lite"/>
    </source>
</evidence>
<protein>
    <submittedName>
        <fullName evidence="2">Uncharacterized protein</fullName>
    </submittedName>
</protein>
<evidence type="ECO:0000313" key="2">
    <source>
        <dbReference type="EMBL" id="KAG1565401.1"/>
    </source>
</evidence>
<sequence>MMQTVFANLPKRITREYNSSQTPNAMHQHDGFTGVGRGASRGRDHYNQVYRSTELCAQGTLSLGRECREFSRNSNVVDSIEPVIKNEYDGHASLNTGGPDRGFGALSNNVNAQR</sequence>
<evidence type="ECO:0000313" key="3">
    <source>
        <dbReference type="Proteomes" id="UP000740926"/>
    </source>
</evidence>
<name>A0A9P6YWP2_9FUNG</name>
<accession>A0A9P6YWP2</accession>